<evidence type="ECO:0000313" key="3">
    <source>
        <dbReference type="Proteomes" id="UP000184123"/>
    </source>
</evidence>
<dbReference type="AlphaFoldDB" id="A0A1M7LVC7"/>
<dbReference type="STRING" id="44933.SAMN05660971_03961"/>
<gene>
    <name evidence="2" type="ORF">SAMN05660971_03961</name>
</gene>
<dbReference type="GO" id="GO:0006313">
    <property type="term" value="P:DNA transposition"/>
    <property type="evidence" value="ECO:0007669"/>
    <property type="project" value="InterPro"/>
</dbReference>
<feature type="region of interest" description="Disordered" evidence="1">
    <location>
        <begin position="51"/>
        <end position="90"/>
    </location>
</feature>
<proteinExistence type="predicted"/>
<feature type="compositionally biased region" description="Polar residues" evidence="1">
    <location>
        <begin position="72"/>
        <end position="87"/>
    </location>
</feature>
<dbReference type="OrthoDB" id="9810995at2"/>
<protein>
    <submittedName>
        <fullName evidence="2">Transposase</fullName>
    </submittedName>
</protein>
<reference evidence="2 3" key="1">
    <citation type="submission" date="2016-11" db="EMBL/GenBank/DDBJ databases">
        <authorList>
            <person name="Jaros S."/>
            <person name="Januszkiewicz K."/>
            <person name="Wedrychowicz H."/>
        </authorList>
    </citation>
    <scope>NUCLEOTIDE SEQUENCE [LARGE SCALE GENOMIC DNA]</scope>
    <source>
        <strain evidence="2 3">DSM 4740</strain>
    </source>
</reference>
<dbReference type="Proteomes" id="UP000184123">
    <property type="component" value="Unassembled WGS sequence"/>
</dbReference>
<dbReference type="SUPFAM" id="SSF48295">
    <property type="entry name" value="TrpR-like"/>
    <property type="match status" value="1"/>
</dbReference>
<dbReference type="GO" id="GO:0004803">
    <property type="term" value="F:transposase activity"/>
    <property type="evidence" value="ECO:0007669"/>
    <property type="project" value="InterPro"/>
</dbReference>
<name>A0A1M7LVC7_9GAMM</name>
<dbReference type="InterPro" id="IPR002514">
    <property type="entry name" value="Transposase_8"/>
</dbReference>
<accession>A0A1M7LVC7</accession>
<dbReference type="EMBL" id="FRCA01000014">
    <property type="protein sequence ID" value="SHM82238.1"/>
    <property type="molecule type" value="Genomic_DNA"/>
</dbReference>
<evidence type="ECO:0000256" key="1">
    <source>
        <dbReference type="SAM" id="MobiDB-lite"/>
    </source>
</evidence>
<organism evidence="2 3">
    <name type="scientific">Halomonas cupida</name>
    <dbReference type="NCBI Taxonomy" id="44933"/>
    <lineage>
        <taxon>Bacteria</taxon>
        <taxon>Pseudomonadati</taxon>
        <taxon>Pseudomonadota</taxon>
        <taxon>Gammaproteobacteria</taxon>
        <taxon>Oceanospirillales</taxon>
        <taxon>Halomonadaceae</taxon>
        <taxon>Halomonas</taxon>
    </lineage>
</organism>
<sequence length="127" mass="14304">MARQEASIKKTRTRYSQDYKTEALALAGHVGISAAARELGLQPSQLYQWRAKRPNRSKAPQIASRLWPTRMPGSSANWPRSQKSLKSQKNRGVLCQEPEVKYAFIHRHRQASSIQCMCMVLGVAHSG</sequence>
<evidence type="ECO:0000313" key="2">
    <source>
        <dbReference type="EMBL" id="SHM82238.1"/>
    </source>
</evidence>
<dbReference type="InterPro" id="IPR010921">
    <property type="entry name" value="Trp_repressor/repl_initiator"/>
</dbReference>
<dbReference type="GO" id="GO:0043565">
    <property type="term" value="F:sequence-specific DNA binding"/>
    <property type="evidence" value="ECO:0007669"/>
    <property type="project" value="InterPro"/>
</dbReference>
<dbReference type="Pfam" id="PF01527">
    <property type="entry name" value="HTH_Tnp_1"/>
    <property type="match status" value="1"/>
</dbReference>